<comment type="caution">
    <text evidence="5">The sequence shown here is derived from an EMBL/GenBank/DDBJ whole genome shotgun (WGS) entry which is preliminary data.</text>
</comment>
<feature type="region of interest" description="Disordered" evidence="3">
    <location>
        <begin position="130"/>
        <end position="162"/>
    </location>
</feature>
<keyword evidence="2" id="KW-0808">Transferase</keyword>
<sequence length="572" mass="62553">MRNPLKTATYLGTLAWRHVRADPARAALRGLRLLPDRERRRCVAVTRTLYRIGILGPVPYIYCLWSMGHRERATALVHTATHSASPSRAARLAAFAIACEQDELAEALLDQVPAGRRRRRLAHRRDLAAGRVAAATSPPPRPVGGARVAPRSGTARDQRVNTSRGECVLHLVTNALPHTNAGYTQRTHRIARAQQAAGMRPHVLTQPGYPLSQGILDARPQVPVDGVPYHRLLPWIAPGNDAARLRLGLRLAEPLVLRLRPTVLHAASGHRNAELALALGRRHGIPVVYEVRGFLEESWLSRDPRRCPTDAHYRVERDRETACMQAADLVVTLGTAMRAEIVARGVPSEKIVIAPNAVDESFLEPLPDATELRAELGLGPDSVVVGTTTSCYGYEGLDTLLRAVALLRERGRDAHALIVGDGPELPALRELARGLPGGQHWAHLPGRVPAAQVRRYHAVLDVFAVPRRDQRVCRLVTPLKPVEAMAGGVPVVASDLPALREIVEPGVTGALIPPDDCVGLATCVEELLYRRTHGQELGQAARRWVRNGRTWTSLTKTYKSGYESLLWGKGGC</sequence>
<dbReference type="PANTHER" id="PTHR45947:SF3">
    <property type="entry name" value="SULFOQUINOVOSYL TRANSFERASE SQD2"/>
    <property type="match status" value="1"/>
</dbReference>
<dbReference type="Pfam" id="PF13579">
    <property type="entry name" value="Glyco_trans_4_4"/>
    <property type="match status" value="1"/>
</dbReference>
<reference evidence="6" key="1">
    <citation type="submission" date="2023-07" db="EMBL/GenBank/DDBJ databases">
        <title>Novel species in the genus Lipingzhangella isolated from Sambhar Salt Lake.</title>
        <authorList>
            <person name="Jiya N."/>
            <person name="Kajale S."/>
            <person name="Sharma A."/>
        </authorList>
    </citation>
    <scope>NUCLEOTIDE SEQUENCE [LARGE SCALE GENOMIC DNA]</scope>
    <source>
        <strain evidence="6">LS1_29</strain>
    </source>
</reference>
<protein>
    <submittedName>
        <fullName evidence="5">Glycosyltransferase family 4 protein</fullName>
    </submittedName>
</protein>
<dbReference type="PANTHER" id="PTHR45947">
    <property type="entry name" value="SULFOQUINOVOSYL TRANSFERASE SQD2"/>
    <property type="match status" value="1"/>
</dbReference>
<proteinExistence type="predicted"/>
<evidence type="ECO:0000313" key="6">
    <source>
        <dbReference type="Proteomes" id="UP001250214"/>
    </source>
</evidence>
<dbReference type="Proteomes" id="UP001250214">
    <property type="component" value="Unassembled WGS sequence"/>
</dbReference>
<accession>A0ABU2H4F2</accession>
<organism evidence="5 6">
    <name type="scientific">Lipingzhangella rawalii</name>
    <dbReference type="NCBI Taxonomy" id="2055835"/>
    <lineage>
        <taxon>Bacteria</taxon>
        <taxon>Bacillati</taxon>
        <taxon>Actinomycetota</taxon>
        <taxon>Actinomycetes</taxon>
        <taxon>Streptosporangiales</taxon>
        <taxon>Nocardiopsidaceae</taxon>
        <taxon>Lipingzhangella</taxon>
    </lineage>
</organism>
<dbReference type="SUPFAM" id="SSF53756">
    <property type="entry name" value="UDP-Glycosyltransferase/glycogen phosphorylase"/>
    <property type="match status" value="1"/>
</dbReference>
<dbReference type="EMBL" id="JAVLVT010000002">
    <property type="protein sequence ID" value="MDS1269730.1"/>
    <property type="molecule type" value="Genomic_DNA"/>
</dbReference>
<keyword evidence="6" id="KW-1185">Reference proteome</keyword>
<name>A0ABU2H4F2_9ACTN</name>
<evidence type="ECO:0000259" key="4">
    <source>
        <dbReference type="Pfam" id="PF13579"/>
    </source>
</evidence>
<dbReference type="Gene3D" id="3.40.50.2000">
    <property type="entry name" value="Glycogen Phosphorylase B"/>
    <property type="match status" value="2"/>
</dbReference>
<gene>
    <name evidence="5" type="ORF">RIF23_05420</name>
</gene>
<evidence type="ECO:0000313" key="5">
    <source>
        <dbReference type="EMBL" id="MDS1269730.1"/>
    </source>
</evidence>
<evidence type="ECO:0000256" key="3">
    <source>
        <dbReference type="SAM" id="MobiDB-lite"/>
    </source>
</evidence>
<dbReference type="InterPro" id="IPR028098">
    <property type="entry name" value="Glyco_trans_4-like_N"/>
</dbReference>
<dbReference type="RefSeq" id="WP_310911278.1">
    <property type="nucleotide sequence ID" value="NZ_JAVLVT010000002.1"/>
</dbReference>
<evidence type="ECO:0000256" key="1">
    <source>
        <dbReference type="ARBA" id="ARBA00022676"/>
    </source>
</evidence>
<keyword evidence="1" id="KW-0328">Glycosyltransferase</keyword>
<dbReference type="InterPro" id="IPR050194">
    <property type="entry name" value="Glycosyltransferase_grp1"/>
</dbReference>
<evidence type="ECO:0000256" key="2">
    <source>
        <dbReference type="ARBA" id="ARBA00022679"/>
    </source>
</evidence>
<dbReference type="Pfam" id="PF13692">
    <property type="entry name" value="Glyco_trans_1_4"/>
    <property type="match status" value="1"/>
</dbReference>
<dbReference type="CDD" id="cd03794">
    <property type="entry name" value="GT4_WbuB-like"/>
    <property type="match status" value="1"/>
</dbReference>
<feature type="domain" description="Glycosyltransferase subfamily 4-like N-terminal" evidence="4">
    <location>
        <begin position="182"/>
        <end position="356"/>
    </location>
</feature>